<dbReference type="InterPro" id="IPR044878">
    <property type="entry name" value="UbiA_sf"/>
</dbReference>
<dbReference type="EMBL" id="UGQU01000001">
    <property type="protein sequence ID" value="STZ55914.1"/>
    <property type="molecule type" value="Genomic_DNA"/>
</dbReference>
<evidence type="ECO:0000256" key="11">
    <source>
        <dbReference type="HAMAP-Rule" id="MF_01635"/>
    </source>
</evidence>
<feature type="transmembrane region" description="Helical" evidence="11">
    <location>
        <begin position="275"/>
        <end position="296"/>
    </location>
</feature>
<gene>
    <name evidence="11 13" type="primary">ubiA</name>
    <name evidence="13" type="ORF">NCTC10359_00514</name>
</gene>
<feature type="transmembrane region" description="Helical" evidence="11">
    <location>
        <begin position="85"/>
        <end position="106"/>
    </location>
</feature>
<evidence type="ECO:0000256" key="8">
    <source>
        <dbReference type="ARBA" id="ARBA00022692"/>
    </source>
</evidence>
<dbReference type="Pfam" id="PF01040">
    <property type="entry name" value="UbiA"/>
    <property type="match status" value="1"/>
</dbReference>
<dbReference type="Gene3D" id="1.20.120.1780">
    <property type="entry name" value="UbiA prenyltransferase"/>
    <property type="match status" value="1"/>
</dbReference>
<dbReference type="FunFam" id="1.10.357.140:FF:000008">
    <property type="entry name" value="4-hydroxybenzoate octaprenyltransferase"/>
    <property type="match status" value="1"/>
</dbReference>
<keyword evidence="8 11" id="KW-0812">Transmembrane</keyword>
<evidence type="ECO:0000256" key="10">
    <source>
        <dbReference type="ARBA" id="ARBA00023136"/>
    </source>
</evidence>
<comment type="function">
    <text evidence="11">Catalyzes the prenylation of para-hydroxybenzoate (PHB) with an all-trans polyprenyl group. Mediates the second step in the final reaction sequence of ubiquinone-8 (UQ-8) biosynthesis, which is the condensation of the polyisoprenoid side chain with PHB, generating the first membrane-bound Q intermediate 3-octaprenyl-4-hydroxybenzoate.</text>
</comment>
<feature type="transmembrane region" description="Helical" evidence="11">
    <location>
        <begin position="60"/>
        <end position="79"/>
    </location>
</feature>
<keyword evidence="4 11" id="KW-1003">Cell membrane</keyword>
<feature type="transmembrane region" description="Helical" evidence="11">
    <location>
        <begin position="180"/>
        <end position="198"/>
    </location>
</feature>
<dbReference type="FunFam" id="1.20.120.1780:FF:000001">
    <property type="entry name" value="4-hydroxybenzoate octaprenyltransferase"/>
    <property type="match status" value="1"/>
</dbReference>
<feature type="transmembrane region" description="Helical" evidence="11">
    <location>
        <begin position="204"/>
        <end position="225"/>
    </location>
</feature>
<dbReference type="GO" id="GO:0008412">
    <property type="term" value="F:4-hydroxybenzoate polyprenyltransferase activity"/>
    <property type="evidence" value="ECO:0007669"/>
    <property type="project" value="UniProtKB-UniRule"/>
</dbReference>
<keyword evidence="6 11" id="KW-0808">Transferase</keyword>
<dbReference type="Gene3D" id="1.10.357.140">
    <property type="entry name" value="UbiA prenyltransferase"/>
    <property type="match status" value="1"/>
</dbReference>
<dbReference type="InterPro" id="IPR000537">
    <property type="entry name" value="UbiA_prenyltransferase"/>
</dbReference>
<evidence type="ECO:0000256" key="7">
    <source>
        <dbReference type="ARBA" id="ARBA00022688"/>
    </source>
</evidence>
<comment type="pathway">
    <text evidence="11">Cofactor biosynthesis; ubiquinone biosynthesis.</text>
</comment>
<name>A0A378T699_MORLA</name>
<evidence type="ECO:0000256" key="2">
    <source>
        <dbReference type="ARBA" id="ARBA00004141"/>
    </source>
</evidence>
<keyword evidence="9 11" id="KW-1133">Transmembrane helix</keyword>
<dbReference type="AlphaFoldDB" id="A0A378T699"/>
<evidence type="ECO:0000256" key="9">
    <source>
        <dbReference type="ARBA" id="ARBA00022989"/>
    </source>
</evidence>
<keyword evidence="11" id="KW-0460">Magnesium</keyword>
<dbReference type="HAMAP" id="MF_01635">
    <property type="entry name" value="UbiA"/>
    <property type="match status" value="1"/>
</dbReference>
<dbReference type="CDD" id="cd13959">
    <property type="entry name" value="PT_UbiA_COQ2"/>
    <property type="match status" value="1"/>
</dbReference>
<comment type="catalytic activity">
    <reaction evidence="11">
        <text>all-trans-octaprenyl diphosphate + 4-hydroxybenzoate = 4-hydroxy-3-(all-trans-octaprenyl)benzoate + diphosphate</text>
        <dbReference type="Rhea" id="RHEA:27782"/>
        <dbReference type="ChEBI" id="CHEBI:1617"/>
        <dbReference type="ChEBI" id="CHEBI:17879"/>
        <dbReference type="ChEBI" id="CHEBI:33019"/>
        <dbReference type="ChEBI" id="CHEBI:57711"/>
        <dbReference type="EC" id="2.5.1.39"/>
    </reaction>
</comment>
<dbReference type="PANTHER" id="PTHR11048">
    <property type="entry name" value="PRENYLTRANSFERASES"/>
    <property type="match status" value="1"/>
</dbReference>
<feature type="transmembrane region" description="Helical" evidence="11">
    <location>
        <begin position="155"/>
        <end position="171"/>
    </location>
</feature>
<protein>
    <recommendedName>
        <fullName evidence="11 12">4-hydroxybenzoate octaprenyltransferase</fullName>
        <ecNumber evidence="11 12">2.5.1.39</ecNumber>
    </recommendedName>
    <alternativeName>
        <fullName evidence="11">4-HB polyprenyltransferase</fullName>
    </alternativeName>
</protein>
<feature type="transmembrane region" description="Helical" evidence="11">
    <location>
        <begin position="308"/>
        <end position="329"/>
    </location>
</feature>
<comment type="cofactor">
    <cofactor evidence="1 11">
        <name>Mg(2+)</name>
        <dbReference type="ChEBI" id="CHEBI:18420"/>
    </cofactor>
</comment>
<dbReference type="InterPro" id="IPR039653">
    <property type="entry name" value="Prenyltransferase"/>
</dbReference>
<evidence type="ECO:0000256" key="4">
    <source>
        <dbReference type="ARBA" id="ARBA00022475"/>
    </source>
</evidence>
<dbReference type="GO" id="GO:0005886">
    <property type="term" value="C:plasma membrane"/>
    <property type="evidence" value="ECO:0007669"/>
    <property type="project" value="UniProtKB-SubCell"/>
</dbReference>
<evidence type="ECO:0000256" key="12">
    <source>
        <dbReference type="NCBIfam" id="TIGR01474"/>
    </source>
</evidence>
<sequence>MYNDFLNINHFSLLYKKGFMIKYPKNSPFNIMTATTYTFKDKFIAWLQLTRFDKPVGTELLLYPTLWALFLANVGVGRLPSVAHIVIFTLGAVLMRASGCAINDFADRKVDGQVKRTKNRPLADGRLSARTAVFTFVGLSGLSACLLFFLPIQVFYWSLVAVFLAFIYPFMKRYTHLPQVVLAMAFGWAVPMAYVASIGTVDKWGWLVFVAYMCWTVAYDTMYAMCDKDDDVKIGVKSTAILFGKYDVAIIMALQACFVGLMELIWWHYFYESMGLWALVGVLPVVAMVVYQYGLIKDRERLACFKAFRHNAWVGRWVFLWTLICVWVAV</sequence>
<organism evidence="13 14">
    <name type="scientific">Moraxella lacunata</name>
    <dbReference type="NCBI Taxonomy" id="477"/>
    <lineage>
        <taxon>Bacteria</taxon>
        <taxon>Pseudomonadati</taxon>
        <taxon>Pseudomonadota</taxon>
        <taxon>Gammaproteobacteria</taxon>
        <taxon>Moraxellales</taxon>
        <taxon>Moraxellaceae</taxon>
        <taxon>Moraxella</taxon>
    </lineage>
</organism>
<proteinExistence type="inferred from homology"/>
<accession>A0A378T699</accession>
<keyword evidence="10 11" id="KW-0472">Membrane</keyword>
<dbReference type="Proteomes" id="UP000254437">
    <property type="component" value="Unassembled WGS sequence"/>
</dbReference>
<keyword evidence="7 11" id="KW-0831">Ubiquinone biosynthesis</keyword>
<feature type="transmembrane region" description="Helical" evidence="11">
    <location>
        <begin position="246"/>
        <end position="269"/>
    </location>
</feature>
<dbReference type="EC" id="2.5.1.39" evidence="11 12"/>
<feature type="transmembrane region" description="Helical" evidence="11">
    <location>
        <begin position="127"/>
        <end position="149"/>
    </location>
</feature>
<dbReference type="InterPro" id="IPR006370">
    <property type="entry name" value="HB_polyprenyltransferase-like"/>
</dbReference>
<evidence type="ECO:0000256" key="6">
    <source>
        <dbReference type="ARBA" id="ARBA00022679"/>
    </source>
</evidence>
<evidence type="ECO:0000256" key="3">
    <source>
        <dbReference type="ARBA" id="ARBA00005985"/>
    </source>
</evidence>
<reference evidence="13 14" key="1">
    <citation type="submission" date="2018-06" db="EMBL/GenBank/DDBJ databases">
        <authorList>
            <consortium name="Pathogen Informatics"/>
            <person name="Doyle S."/>
        </authorList>
    </citation>
    <scope>NUCLEOTIDE SEQUENCE [LARGE SCALE GENOMIC DNA]</scope>
    <source>
        <strain evidence="13 14">NCTC10359</strain>
    </source>
</reference>
<dbReference type="NCBIfam" id="TIGR01474">
    <property type="entry name" value="ubiA_proteo"/>
    <property type="match status" value="1"/>
</dbReference>
<dbReference type="PANTHER" id="PTHR11048:SF28">
    <property type="entry name" value="4-HYDROXYBENZOATE POLYPRENYLTRANSFERASE, MITOCHONDRIAL"/>
    <property type="match status" value="1"/>
</dbReference>
<evidence type="ECO:0000256" key="5">
    <source>
        <dbReference type="ARBA" id="ARBA00022519"/>
    </source>
</evidence>
<comment type="subcellular location">
    <subcellularLocation>
        <location evidence="11">Cell inner membrane</location>
        <topology evidence="11">Multi-pass membrane protein</topology>
    </subcellularLocation>
    <subcellularLocation>
        <location evidence="2">Membrane</location>
        <topology evidence="2">Multi-pass membrane protein</topology>
    </subcellularLocation>
</comment>
<evidence type="ECO:0000313" key="14">
    <source>
        <dbReference type="Proteomes" id="UP000254437"/>
    </source>
</evidence>
<evidence type="ECO:0000256" key="1">
    <source>
        <dbReference type="ARBA" id="ARBA00001946"/>
    </source>
</evidence>
<dbReference type="UniPathway" id="UPA00232"/>
<comment type="similarity">
    <text evidence="3 11">Belongs to the UbiA prenyltransferase family.</text>
</comment>
<evidence type="ECO:0000313" key="13">
    <source>
        <dbReference type="EMBL" id="STZ55914.1"/>
    </source>
</evidence>
<dbReference type="GO" id="GO:0006744">
    <property type="term" value="P:ubiquinone biosynthetic process"/>
    <property type="evidence" value="ECO:0007669"/>
    <property type="project" value="UniProtKB-UniRule"/>
</dbReference>
<keyword evidence="5 11" id="KW-0997">Cell inner membrane</keyword>